<feature type="region of interest" description="Disordered" evidence="1">
    <location>
        <begin position="652"/>
        <end position="702"/>
    </location>
</feature>
<sequence length="1016" mass="112871">MRLRSNHVLEPVAEWEQTRRRHVRASSAQSESESESQPEPQPARRRRGARSVSTQPETQQESQPATRRRNTRGSSAQPEAQPEPQQPANRRRNTRGSSAQPEARQDLQPARRRNTRGASAQPEPQREPQPATRRRNTRGSSAQPGPQPEPQPATRRRRNTRGSSAQPESQSEPNEQVLSTPARQARRGRAANKDKPDLVTNLLELVSSSPALSPLVSHSGSPIAVSLAVVSTPVAFLSPIAEVSSAPATPATPSPAGGIFDTPTVSVMEEEDVFFTPLAPTPQNVVLSSFVSTPEDVFYTPVGPTPTSTSFVPSGPLGPPGPRFQKPQNRMYTDLWLPRIEPSETTLAVMTSEDPEMRRRSTRPTRRRHRLPPLYYGSAATLLARKPNSNPLTRTQDGNRKRTRTTEDETPAKRYKPAPVITPGGSLIRARGSSRTTYADRTRRRQAEIGGRIHSTMFRVPEYLAQRDADARSASLPQDNDTHEQTPTPEESALPRETPVPATPIRANTPGWGRWVFDSVSRRWTGILGRPNVPQAADASHRMYLNILSPISMTNISLAAEREQQHTQAETSQQHGHSSLTAVSSSVPAGTSATSPVRGSPAPVASARTDSHQAPAVPPRRRYNNYDLFSAGYSEEQRARWLINVPPAPTAPVTTAIDSSTTQSAPQSSRAAQSETPTASKRKRQPTPDKIPNPPGCSYGLHDDYFIYDDEDWEANEKYNEQHPKITPTRAGASEDPDTEKRSSKRVRIKSPANSNQATSSRKMGSRRSRAERPANFNWSGHFEVPYSSSESSSSTRTSPASQSQTPGPFPSSPVLRTPARLPAAHSIFPRQTHAHTIPLLKASKMTTHPSATRAQRPLVELNPPRPRKTLDLSQKARDQAEQYKPKTPSRLRAAHRFSSSNTSNATSRSPFVRELEYVSTEAVRRRMMRETSLAKACPSGDMNQIRWPENDTWENRLRGGLTREVVAYNRRTQRHNLLSPAKLEEFDQRYHEALSRRRLESNYKPSLWSQRQLVK</sequence>
<dbReference type="Proteomes" id="UP001148299">
    <property type="component" value="Unassembled WGS sequence"/>
</dbReference>
<feature type="compositionally biased region" description="Polar residues" evidence="1">
    <location>
        <begin position="752"/>
        <end position="763"/>
    </location>
</feature>
<gene>
    <name evidence="2" type="ORF">N7541_005747</name>
</gene>
<feature type="region of interest" description="Disordered" evidence="1">
    <location>
        <begin position="382"/>
        <end position="448"/>
    </location>
</feature>
<feature type="compositionally biased region" description="Polar residues" evidence="1">
    <location>
        <begin position="51"/>
        <end position="65"/>
    </location>
</feature>
<feature type="compositionally biased region" description="Low complexity" evidence="1">
    <location>
        <begin position="120"/>
        <end position="131"/>
    </location>
</feature>
<evidence type="ECO:0000313" key="2">
    <source>
        <dbReference type="EMBL" id="KAJ5354703.1"/>
    </source>
</evidence>
<dbReference type="EMBL" id="JAPZBR010000004">
    <property type="protein sequence ID" value="KAJ5354703.1"/>
    <property type="molecule type" value="Genomic_DNA"/>
</dbReference>
<evidence type="ECO:0000313" key="3">
    <source>
        <dbReference type="Proteomes" id="UP001148299"/>
    </source>
</evidence>
<dbReference type="AlphaFoldDB" id="A0A9W9RC29"/>
<comment type="caution">
    <text evidence="2">The sequence shown here is derived from an EMBL/GenBank/DDBJ whole genome shotgun (WGS) entry which is preliminary data.</text>
</comment>
<feature type="compositionally biased region" description="Low complexity" evidence="1">
    <location>
        <begin position="788"/>
        <end position="806"/>
    </location>
</feature>
<evidence type="ECO:0000256" key="1">
    <source>
        <dbReference type="SAM" id="MobiDB-lite"/>
    </source>
</evidence>
<feature type="compositionally biased region" description="Basic and acidic residues" evidence="1">
    <location>
        <begin position="869"/>
        <end position="885"/>
    </location>
</feature>
<feature type="region of interest" description="Disordered" evidence="1">
    <location>
        <begin position="469"/>
        <end position="507"/>
    </location>
</feature>
<feature type="compositionally biased region" description="Polar residues" evidence="1">
    <location>
        <begin position="475"/>
        <end position="489"/>
    </location>
</feature>
<feature type="compositionally biased region" description="Polar residues" evidence="1">
    <location>
        <begin position="161"/>
        <end position="182"/>
    </location>
</feature>
<feature type="compositionally biased region" description="Low complexity" evidence="1">
    <location>
        <begin position="25"/>
        <end position="38"/>
    </location>
</feature>
<feature type="region of interest" description="Disordered" evidence="1">
    <location>
        <begin position="848"/>
        <end position="907"/>
    </location>
</feature>
<keyword evidence="3" id="KW-1185">Reference proteome</keyword>
<accession>A0A9W9RC29</accession>
<protein>
    <submittedName>
        <fullName evidence="2">Uncharacterized protein</fullName>
    </submittedName>
</protein>
<feature type="compositionally biased region" description="Low complexity" evidence="1">
    <location>
        <begin position="652"/>
        <end position="674"/>
    </location>
</feature>
<feature type="compositionally biased region" description="Polar residues" evidence="1">
    <location>
        <begin position="387"/>
        <end position="396"/>
    </location>
</feature>
<feature type="region of interest" description="Disordered" evidence="1">
    <location>
        <begin position="561"/>
        <end position="623"/>
    </location>
</feature>
<proteinExistence type="predicted"/>
<reference evidence="2" key="2">
    <citation type="journal article" date="2023" name="IMA Fungus">
        <title>Comparative genomic study of the Penicillium genus elucidates a diverse pangenome and 15 lateral gene transfer events.</title>
        <authorList>
            <person name="Petersen C."/>
            <person name="Sorensen T."/>
            <person name="Nielsen M.R."/>
            <person name="Sondergaard T.E."/>
            <person name="Sorensen J.L."/>
            <person name="Fitzpatrick D.A."/>
            <person name="Frisvad J.C."/>
            <person name="Nielsen K.L."/>
        </authorList>
    </citation>
    <scope>NUCLEOTIDE SEQUENCE</scope>
    <source>
        <strain evidence="2">IBT 35675</strain>
    </source>
</reference>
<feature type="compositionally biased region" description="Basic and acidic residues" evidence="1">
    <location>
        <begin position="397"/>
        <end position="412"/>
    </location>
</feature>
<reference evidence="2" key="1">
    <citation type="submission" date="2022-12" db="EMBL/GenBank/DDBJ databases">
        <authorList>
            <person name="Petersen C."/>
        </authorList>
    </citation>
    <scope>NUCLEOTIDE SEQUENCE</scope>
    <source>
        <strain evidence="2">IBT 35675</strain>
    </source>
</reference>
<name>A0A9W9RC29_PENBR</name>
<feature type="compositionally biased region" description="Basic and acidic residues" evidence="1">
    <location>
        <begin position="438"/>
        <end position="447"/>
    </location>
</feature>
<organism evidence="2 3">
    <name type="scientific">Penicillium brevicompactum</name>
    <dbReference type="NCBI Taxonomy" id="5074"/>
    <lineage>
        <taxon>Eukaryota</taxon>
        <taxon>Fungi</taxon>
        <taxon>Dikarya</taxon>
        <taxon>Ascomycota</taxon>
        <taxon>Pezizomycotina</taxon>
        <taxon>Eurotiomycetes</taxon>
        <taxon>Eurotiomycetidae</taxon>
        <taxon>Eurotiales</taxon>
        <taxon>Aspergillaceae</taxon>
        <taxon>Penicillium</taxon>
    </lineage>
</organism>
<feature type="region of interest" description="Disordered" evidence="1">
    <location>
        <begin position="1"/>
        <end position="196"/>
    </location>
</feature>
<feature type="compositionally biased region" description="Polar residues" evidence="1">
    <location>
        <begin position="566"/>
        <end position="597"/>
    </location>
</feature>
<feature type="region of interest" description="Disordered" evidence="1">
    <location>
        <begin position="720"/>
        <end position="818"/>
    </location>
</feature>
<feature type="compositionally biased region" description="Low complexity" evidence="1">
    <location>
        <begin position="76"/>
        <end position="88"/>
    </location>
</feature>